<sequence length="82" mass="9416">MEGKITKINSRRGFAAIFTENNDYTVIEILGSYHIATGDIIQGNLETLGREYLFNASKDEKIDVFIQEIYASKRVMERLLNK</sequence>
<protein>
    <submittedName>
        <fullName evidence="1">Uncharacterized protein</fullName>
    </submittedName>
</protein>
<name>A0A8A7KET8_9FIRM</name>
<dbReference type="EMBL" id="CP046640">
    <property type="protein sequence ID" value="QTL98605.1"/>
    <property type="molecule type" value="Genomic_DNA"/>
</dbReference>
<organism evidence="1 2">
    <name type="scientific">Iocasia fonsfrigidae</name>
    <dbReference type="NCBI Taxonomy" id="2682810"/>
    <lineage>
        <taxon>Bacteria</taxon>
        <taxon>Bacillati</taxon>
        <taxon>Bacillota</taxon>
        <taxon>Clostridia</taxon>
        <taxon>Halanaerobiales</taxon>
        <taxon>Halanaerobiaceae</taxon>
        <taxon>Iocasia</taxon>
    </lineage>
</organism>
<proteinExistence type="predicted"/>
<gene>
    <name evidence="1" type="ORF">GM661_11840</name>
</gene>
<accession>A0A8A7KET8</accession>
<dbReference type="Proteomes" id="UP000665020">
    <property type="component" value="Chromosome"/>
</dbReference>
<keyword evidence="2" id="KW-1185">Reference proteome</keyword>
<evidence type="ECO:0000313" key="1">
    <source>
        <dbReference type="EMBL" id="QTL98605.1"/>
    </source>
</evidence>
<dbReference type="RefSeq" id="WP_230867011.1">
    <property type="nucleotide sequence ID" value="NZ_CP046640.1"/>
</dbReference>
<dbReference type="KEGG" id="ifn:GM661_11840"/>
<reference evidence="1" key="1">
    <citation type="submission" date="2019-12" db="EMBL/GenBank/DDBJ databases">
        <authorList>
            <person name="zhang j."/>
            <person name="sun C.M."/>
        </authorList>
    </citation>
    <scope>NUCLEOTIDE SEQUENCE</scope>
    <source>
        <strain evidence="1">NS-1</strain>
    </source>
</reference>
<evidence type="ECO:0000313" key="2">
    <source>
        <dbReference type="Proteomes" id="UP000665020"/>
    </source>
</evidence>
<dbReference type="AlphaFoldDB" id="A0A8A7KET8"/>